<dbReference type="AlphaFoldDB" id="A0A5B7FPY9"/>
<organism evidence="1 2">
    <name type="scientific">Portunus trituberculatus</name>
    <name type="common">Swimming crab</name>
    <name type="synonym">Neptunus trituberculatus</name>
    <dbReference type="NCBI Taxonomy" id="210409"/>
    <lineage>
        <taxon>Eukaryota</taxon>
        <taxon>Metazoa</taxon>
        <taxon>Ecdysozoa</taxon>
        <taxon>Arthropoda</taxon>
        <taxon>Crustacea</taxon>
        <taxon>Multicrustacea</taxon>
        <taxon>Malacostraca</taxon>
        <taxon>Eumalacostraca</taxon>
        <taxon>Eucarida</taxon>
        <taxon>Decapoda</taxon>
        <taxon>Pleocyemata</taxon>
        <taxon>Brachyura</taxon>
        <taxon>Eubrachyura</taxon>
        <taxon>Portunoidea</taxon>
        <taxon>Portunidae</taxon>
        <taxon>Portuninae</taxon>
        <taxon>Portunus</taxon>
    </lineage>
</organism>
<comment type="caution">
    <text evidence="1">The sequence shown here is derived from an EMBL/GenBank/DDBJ whole genome shotgun (WGS) entry which is preliminary data.</text>
</comment>
<accession>A0A5B7FPY9</accession>
<evidence type="ECO:0000313" key="2">
    <source>
        <dbReference type="Proteomes" id="UP000324222"/>
    </source>
</evidence>
<proteinExistence type="predicted"/>
<sequence length="60" mass="6967">MLYRGDSWDQLHVMGDYGASPRVVTKHLRVLVEKSGYCNIAPLLELMTLRLEIDYRLCLN</sequence>
<gene>
    <name evidence="1" type="ORF">E2C01_041071</name>
</gene>
<dbReference type="Proteomes" id="UP000324222">
    <property type="component" value="Unassembled WGS sequence"/>
</dbReference>
<evidence type="ECO:0000313" key="1">
    <source>
        <dbReference type="EMBL" id="MPC47329.1"/>
    </source>
</evidence>
<name>A0A5B7FPY9_PORTR</name>
<dbReference type="EMBL" id="VSRR010007678">
    <property type="protein sequence ID" value="MPC47329.1"/>
    <property type="molecule type" value="Genomic_DNA"/>
</dbReference>
<keyword evidence="2" id="KW-1185">Reference proteome</keyword>
<protein>
    <submittedName>
        <fullName evidence="1">Uncharacterized protein</fullName>
    </submittedName>
</protein>
<reference evidence="1 2" key="1">
    <citation type="submission" date="2019-05" db="EMBL/GenBank/DDBJ databases">
        <title>Another draft genome of Portunus trituberculatus and its Hox gene families provides insights of decapod evolution.</title>
        <authorList>
            <person name="Jeong J.-H."/>
            <person name="Song I."/>
            <person name="Kim S."/>
            <person name="Choi T."/>
            <person name="Kim D."/>
            <person name="Ryu S."/>
            <person name="Kim W."/>
        </authorList>
    </citation>
    <scope>NUCLEOTIDE SEQUENCE [LARGE SCALE GENOMIC DNA]</scope>
    <source>
        <tissue evidence="1">Muscle</tissue>
    </source>
</reference>